<reference evidence="1" key="1">
    <citation type="submission" date="2021-06" db="EMBL/GenBank/DDBJ databases">
        <authorList>
            <person name="Kallberg Y."/>
            <person name="Tangrot J."/>
            <person name="Rosling A."/>
        </authorList>
    </citation>
    <scope>NUCLEOTIDE SEQUENCE</scope>
    <source>
        <strain evidence="1">UK204</strain>
    </source>
</reference>
<accession>A0A9N9EUV1</accession>
<feature type="non-terminal residue" evidence="1">
    <location>
        <position position="1"/>
    </location>
</feature>
<keyword evidence="2" id="KW-1185">Reference proteome</keyword>
<comment type="caution">
    <text evidence="1">The sequence shown here is derived from an EMBL/GenBank/DDBJ whole genome shotgun (WGS) entry which is preliminary data.</text>
</comment>
<dbReference type="AlphaFoldDB" id="A0A9N9EUV1"/>
<gene>
    <name evidence="1" type="ORF">FCALED_LOCUS13258</name>
</gene>
<dbReference type="EMBL" id="CAJVPQ010007437">
    <property type="protein sequence ID" value="CAG8696645.1"/>
    <property type="molecule type" value="Genomic_DNA"/>
</dbReference>
<evidence type="ECO:0000313" key="2">
    <source>
        <dbReference type="Proteomes" id="UP000789570"/>
    </source>
</evidence>
<evidence type="ECO:0000313" key="1">
    <source>
        <dbReference type="EMBL" id="CAG8696645.1"/>
    </source>
</evidence>
<organism evidence="1 2">
    <name type="scientific">Funneliformis caledonium</name>
    <dbReference type="NCBI Taxonomy" id="1117310"/>
    <lineage>
        <taxon>Eukaryota</taxon>
        <taxon>Fungi</taxon>
        <taxon>Fungi incertae sedis</taxon>
        <taxon>Mucoromycota</taxon>
        <taxon>Glomeromycotina</taxon>
        <taxon>Glomeromycetes</taxon>
        <taxon>Glomerales</taxon>
        <taxon>Glomeraceae</taxon>
        <taxon>Funneliformis</taxon>
    </lineage>
</organism>
<proteinExistence type="predicted"/>
<protein>
    <submittedName>
        <fullName evidence="1">2999_t:CDS:1</fullName>
    </submittedName>
</protein>
<dbReference type="Proteomes" id="UP000789570">
    <property type="component" value="Unassembled WGS sequence"/>
</dbReference>
<sequence>TELILHPPPILKILLRSLGPLCAGDPLLLWYLRRDTWTQRS</sequence>
<name>A0A9N9EUV1_9GLOM</name>